<reference evidence="1 2" key="1">
    <citation type="submission" date="2014-04" db="EMBL/GenBank/DDBJ databases">
        <authorList>
            <consortium name="DOE Joint Genome Institute"/>
            <person name="Kuo A."/>
            <person name="Kohler A."/>
            <person name="Costa M.D."/>
            <person name="Nagy L.G."/>
            <person name="Floudas D."/>
            <person name="Copeland A."/>
            <person name="Barry K.W."/>
            <person name="Cichocki N."/>
            <person name="Veneault-Fourrey C."/>
            <person name="LaButti K."/>
            <person name="Lindquist E.A."/>
            <person name="Lipzen A."/>
            <person name="Lundell T."/>
            <person name="Morin E."/>
            <person name="Murat C."/>
            <person name="Sun H."/>
            <person name="Tunlid A."/>
            <person name="Henrissat B."/>
            <person name="Grigoriev I.V."/>
            <person name="Hibbett D.S."/>
            <person name="Martin F."/>
            <person name="Nordberg H.P."/>
            <person name="Cantor M.N."/>
            <person name="Hua S.X."/>
        </authorList>
    </citation>
    <scope>NUCLEOTIDE SEQUENCE [LARGE SCALE GENOMIC DNA]</scope>
    <source>
        <strain evidence="1 2">441</strain>
    </source>
</reference>
<feature type="non-terminal residue" evidence="1">
    <location>
        <position position="1"/>
    </location>
</feature>
<proteinExistence type="predicted"/>
<dbReference type="Proteomes" id="UP000054018">
    <property type="component" value="Unassembled WGS sequence"/>
</dbReference>
<gene>
    <name evidence="1" type="ORF">PISMIDRAFT_119249</name>
</gene>
<name>A0A0C9YH59_9AGAM</name>
<reference evidence="2" key="2">
    <citation type="submission" date="2015-01" db="EMBL/GenBank/DDBJ databases">
        <title>Evolutionary Origins and Diversification of the Mycorrhizal Mutualists.</title>
        <authorList>
            <consortium name="DOE Joint Genome Institute"/>
            <consortium name="Mycorrhizal Genomics Consortium"/>
            <person name="Kohler A."/>
            <person name="Kuo A."/>
            <person name="Nagy L.G."/>
            <person name="Floudas D."/>
            <person name="Copeland A."/>
            <person name="Barry K.W."/>
            <person name="Cichocki N."/>
            <person name="Veneault-Fourrey C."/>
            <person name="LaButti K."/>
            <person name="Lindquist E.A."/>
            <person name="Lipzen A."/>
            <person name="Lundell T."/>
            <person name="Morin E."/>
            <person name="Murat C."/>
            <person name="Riley R."/>
            <person name="Ohm R."/>
            <person name="Sun H."/>
            <person name="Tunlid A."/>
            <person name="Henrissat B."/>
            <person name="Grigoriev I.V."/>
            <person name="Hibbett D.S."/>
            <person name="Martin F."/>
        </authorList>
    </citation>
    <scope>NUCLEOTIDE SEQUENCE [LARGE SCALE GENOMIC DNA]</scope>
    <source>
        <strain evidence="2">441</strain>
    </source>
</reference>
<accession>A0A0C9YH59</accession>
<organism evidence="1 2">
    <name type="scientific">Pisolithus microcarpus 441</name>
    <dbReference type="NCBI Taxonomy" id="765257"/>
    <lineage>
        <taxon>Eukaryota</taxon>
        <taxon>Fungi</taxon>
        <taxon>Dikarya</taxon>
        <taxon>Basidiomycota</taxon>
        <taxon>Agaricomycotina</taxon>
        <taxon>Agaricomycetes</taxon>
        <taxon>Agaricomycetidae</taxon>
        <taxon>Boletales</taxon>
        <taxon>Sclerodermatineae</taxon>
        <taxon>Pisolithaceae</taxon>
        <taxon>Pisolithus</taxon>
    </lineage>
</organism>
<evidence type="ECO:0000313" key="1">
    <source>
        <dbReference type="EMBL" id="KIK13224.1"/>
    </source>
</evidence>
<protein>
    <submittedName>
        <fullName evidence="1">Uncharacterized protein</fullName>
    </submittedName>
</protein>
<dbReference type="AlphaFoldDB" id="A0A0C9YH59"/>
<dbReference type="EMBL" id="KN834010">
    <property type="protein sequence ID" value="KIK13224.1"/>
    <property type="molecule type" value="Genomic_DNA"/>
</dbReference>
<dbReference type="HOGENOM" id="CLU_085149_4_1_1"/>
<dbReference type="OrthoDB" id="2640446at2759"/>
<evidence type="ECO:0000313" key="2">
    <source>
        <dbReference type="Proteomes" id="UP000054018"/>
    </source>
</evidence>
<sequence>LKNRMPTKALEGGTPLKAATGQKPNLHQACIWGLHVWVCIEGGTKLGGCIAEGCWMGVDNDSSNRCHVYWSEKCLVTVEWNMYWVLKY</sequence>
<keyword evidence="2" id="KW-1185">Reference proteome</keyword>